<dbReference type="AlphaFoldDB" id="A0A1M5QSM7"/>
<name>A0A1M5QSM7_FLAJO</name>
<evidence type="ECO:0000313" key="2">
    <source>
        <dbReference type="EMBL" id="SHH17137.1"/>
    </source>
</evidence>
<protein>
    <recommendedName>
        <fullName evidence="1">DUF4365 domain-containing protein</fullName>
    </recommendedName>
</protein>
<accession>A0A1M5QSM7</accession>
<dbReference type="EMBL" id="FQWH01000007">
    <property type="protein sequence ID" value="SHH17137.1"/>
    <property type="molecule type" value="Genomic_DNA"/>
</dbReference>
<dbReference type="Pfam" id="PF14280">
    <property type="entry name" value="DUF4365"/>
    <property type="match status" value="1"/>
</dbReference>
<proteinExistence type="predicted"/>
<dbReference type="Proteomes" id="UP000184112">
    <property type="component" value="Unassembled WGS sequence"/>
</dbReference>
<evidence type="ECO:0000313" key="3">
    <source>
        <dbReference type="Proteomes" id="UP000184112"/>
    </source>
</evidence>
<sequence>MMYSSFEDEDLPKVNPNENLETISEYHLLSLFPIEKFQIRAEKDRDKGIDFHIELKKEMADGRWRYTNYQFAVQLKATNTVQQSDDGSFGFQLFTSNINYLLNNPMPAYYIFYHHPTKAFFYENAKNLALQLQHKNLEWQKQQSHKIYFTKKLDQQAVQHIYDETYAHGNTLKHINLFINPLETKNNSDRLIIDADLEVYSVAQNIEFIDQFGADLVNNNRFNTVIEIEKRSWPRDSATPRFYLFCGIAYYQRGNLFKALELLNEAKKLSGEFDRQGQAIIEHTILSARYLLDMITKDDFDLQMEKINSLVDAGSFFQIEKAFETLSLNRAEPAAAIRQYYDTMKKIIENEKSSFVRIVAYNKIIEAESSILLHDLAMNFTFFMGRAQRPFNSRAYLEWLQLERKFMDRLHAIEAYANKCGYQMGGAYLTLVFIKWNYEKAIHIHYLGCWNKRNFDLLKPVNGLLVQMLEKICGSLDHLSLLYQTNDYIENMISSMILKFQIQHFSGKFEIANDTKNKIFHAIDKHGFQGLKKEYETIFNKGTAHESFVEKYTILMNKLQDSAVEKGFDPYRILSEKEINYKTAWSIKDFFQLDFSILPPEQKI</sequence>
<feature type="domain" description="DUF4365" evidence="1">
    <location>
        <begin position="40"/>
        <end position="161"/>
    </location>
</feature>
<reference evidence="2 3" key="1">
    <citation type="submission" date="2016-11" db="EMBL/GenBank/DDBJ databases">
        <authorList>
            <person name="Jaros S."/>
            <person name="Januszkiewicz K."/>
            <person name="Wedrychowicz H."/>
        </authorList>
    </citation>
    <scope>NUCLEOTIDE SEQUENCE [LARGE SCALE GENOMIC DNA]</scope>
    <source>
        <strain evidence="2 3">DSM 6792</strain>
    </source>
</reference>
<dbReference type="RefSeq" id="WP_083558638.1">
    <property type="nucleotide sequence ID" value="NZ_FQWH01000007.1"/>
</dbReference>
<dbReference type="InterPro" id="IPR025375">
    <property type="entry name" value="DUF4365"/>
</dbReference>
<evidence type="ECO:0000259" key="1">
    <source>
        <dbReference type="Pfam" id="PF14280"/>
    </source>
</evidence>
<organism evidence="2 3">
    <name type="scientific">Flavobacterium johnsoniae</name>
    <name type="common">Cytophaga johnsonae</name>
    <dbReference type="NCBI Taxonomy" id="986"/>
    <lineage>
        <taxon>Bacteria</taxon>
        <taxon>Pseudomonadati</taxon>
        <taxon>Bacteroidota</taxon>
        <taxon>Flavobacteriia</taxon>
        <taxon>Flavobacteriales</taxon>
        <taxon>Flavobacteriaceae</taxon>
        <taxon>Flavobacterium</taxon>
    </lineage>
</organism>
<gene>
    <name evidence="2" type="ORF">SAMN05444388_107154</name>
</gene>